<keyword evidence="1" id="KW-0175">Coiled coil</keyword>
<dbReference type="Proteomes" id="UP000319976">
    <property type="component" value="Chromosome"/>
</dbReference>
<keyword evidence="4" id="KW-1185">Reference proteome</keyword>
<feature type="coiled-coil region" evidence="1">
    <location>
        <begin position="151"/>
        <end position="189"/>
    </location>
</feature>
<dbReference type="InterPro" id="IPR011990">
    <property type="entry name" value="TPR-like_helical_dom_sf"/>
</dbReference>
<dbReference type="SUPFAM" id="SSF48452">
    <property type="entry name" value="TPR-like"/>
    <property type="match status" value="1"/>
</dbReference>
<sequence length="859" mass="95661" precursor="true">MFVERIFQAASALNSFSVPPDFVFHSTLRIICCLAVCLAVSAAHAQSVTSAYFDGLRARGMFQLAESVALQRLSSNEMSEDERAEFVLELSRTLTAHAPHTAGDEQSDLYSRAHAVLNDFLKTFTGSSWKYTFELQHAIVDWSHATTLSWEAELSNRLEAESSQIEQLLRAAEQRLIPLETELQTLKRTRRRDSDSDDITSATASDLAQASALLLAKIWLERSRLASPGSQRPRAIEQAEAWLSKSKKGLVRNAVVRESLLLLAEAARLKGDGAQVRRYLADMPMVDMTRGDHDFMTAISTRLLLDENKADKAAELLLNYRKQSGSLTGELLLLKIRSLQQLQKEAHQHKATDLINDLQKQIDFAVEQATAEVGGVWAYRCRLASQLTSPSDTGGSVVRGELAEVIQRAEAKFAANNFDGALAEYALAIDVALRDNELNTATELGFTRASILLQQKRLQDAVDGFLKAADYAPKSPRAAEAHLMAAWGIGRLAQSDAKLTQRYLETLTTHRKRFRKQKTYSEATWMLANAAEGRRPDKEVEQLYAELTGDQQHGAAARLALVRLTEKHEKRTLEAIGSDLNVLIKAVGQLPRRSDDWTQADAEFLLRATRHILDLGILEDRDASRLDRAMTQLQKAISKQQRSRNNKDKKFWNEAETAAYDLSVRLLVAEGKMSEAQRLIERQPTTSTATSLAIIKQVGIFPRGVDSTQLRKRGELILIIGEPLIADSSKWPRAEQAAFNEILAQAYSATGQSEKGVELLRTEASQPGVSPERQQDLATQLTAINSNASLEAAITIWQRLAKSHPACSEERFEANYRQAQLLLKLGREKEANRIKTVLGLLCPSFNTSDWNGKFSELMK</sequence>
<dbReference type="KEGG" id="chya:V22_05700"/>
<feature type="chain" id="PRO_5021840739" description="Tetratricopeptide repeat protein" evidence="2">
    <location>
        <begin position="46"/>
        <end position="859"/>
    </location>
</feature>
<proteinExistence type="predicted"/>
<evidence type="ECO:0000256" key="1">
    <source>
        <dbReference type="SAM" id="Coils"/>
    </source>
</evidence>
<evidence type="ECO:0000313" key="3">
    <source>
        <dbReference type="EMBL" id="QDT63349.1"/>
    </source>
</evidence>
<evidence type="ECO:0000256" key="2">
    <source>
        <dbReference type="SAM" id="SignalP"/>
    </source>
</evidence>
<name>A0A517T4Q4_9PLAN</name>
<evidence type="ECO:0008006" key="5">
    <source>
        <dbReference type="Google" id="ProtNLM"/>
    </source>
</evidence>
<feature type="signal peptide" evidence="2">
    <location>
        <begin position="1"/>
        <end position="45"/>
    </location>
</feature>
<dbReference type="AlphaFoldDB" id="A0A517T4Q4"/>
<keyword evidence="2" id="KW-0732">Signal</keyword>
<dbReference type="EMBL" id="CP036316">
    <property type="protein sequence ID" value="QDT63349.1"/>
    <property type="molecule type" value="Genomic_DNA"/>
</dbReference>
<protein>
    <recommendedName>
        <fullName evidence="5">Tetratricopeptide repeat protein</fullName>
    </recommendedName>
</protein>
<organism evidence="3 4">
    <name type="scientific">Calycomorphotria hydatis</name>
    <dbReference type="NCBI Taxonomy" id="2528027"/>
    <lineage>
        <taxon>Bacteria</taxon>
        <taxon>Pseudomonadati</taxon>
        <taxon>Planctomycetota</taxon>
        <taxon>Planctomycetia</taxon>
        <taxon>Planctomycetales</taxon>
        <taxon>Planctomycetaceae</taxon>
        <taxon>Calycomorphotria</taxon>
    </lineage>
</organism>
<reference evidence="3 4" key="1">
    <citation type="submission" date="2019-02" db="EMBL/GenBank/DDBJ databases">
        <title>Deep-cultivation of Planctomycetes and their phenomic and genomic characterization uncovers novel biology.</title>
        <authorList>
            <person name="Wiegand S."/>
            <person name="Jogler M."/>
            <person name="Boedeker C."/>
            <person name="Pinto D."/>
            <person name="Vollmers J."/>
            <person name="Rivas-Marin E."/>
            <person name="Kohn T."/>
            <person name="Peeters S.H."/>
            <person name="Heuer A."/>
            <person name="Rast P."/>
            <person name="Oberbeckmann S."/>
            <person name="Bunk B."/>
            <person name="Jeske O."/>
            <person name="Meyerdierks A."/>
            <person name="Storesund J.E."/>
            <person name="Kallscheuer N."/>
            <person name="Luecker S."/>
            <person name="Lage O.M."/>
            <person name="Pohl T."/>
            <person name="Merkel B.J."/>
            <person name="Hornburger P."/>
            <person name="Mueller R.-W."/>
            <person name="Bruemmer F."/>
            <person name="Labrenz M."/>
            <person name="Spormann A.M."/>
            <person name="Op den Camp H."/>
            <person name="Overmann J."/>
            <person name="Amann R."/>
            <person name="Jetten M.S.M."/>
            <person name="Mascher T."/>
            <person name="Medema M.H."/>
            <person name="Devos D.P."/>
            <person name="Kaster A.-K."/>
            <person name="Ovreas L."/>
            <person name="Rohde M."/>
            <person name="Galperin M.Y."/>
            <person name="Jogler C."/>
        </authorList>
    </citation>
    <scope>NUCLEOTIDE SEQUENCE [LARGE SCALE GENOMIC DNA]</scope>
    <source>
        <strain evidence="3 4">V22</strain>
    </source>
</reference>
<evidence type="ECO:0000313" key="4">
    <source>
        <dbReference type="Proteomes" id="UP000319976"/>
    </source>
</evidence>
<gene>
    <name evidence="3" type="ORF">V22_05700</name>
</gene>
<dbReference type="Gene3D" id="1.25.40.10">
    <property type="entry name" value="Tetratricopeptide repeat domain"/>
    <property type="match status" value="1"/>
</dbReference>
<accession>A0A517T4Q4</accession>